<feature type="repeat" description="ANK" evidence="3">
    <location>
        <begin position="210"/>
        <end position="242"/>
    </location>
</feature>
<reference evidence="5 6" key="1">
    <citation type="submission" date="2024-02" db="EMBL/GenBank/DDBJ databases">
        <authorList>
            <person name="Chen Y."/>
            <person name="Shah S."/>
            <person name="Dougan E. K."/>
            <person name="Thang M."/>
            <person name="Chan C."/>
        </authorList>
    </citation>
    <scope>NUCLEOTIDE SEQUENCE [LARGE SCALE GENOMIC DNA]</scope>
</reference>
<feature type="repeat" description="ANK" evidence="3">
    <location>
        <begin position="53"/>
        <end position="85"/>
    </location>
</feature>
<organism evidence="5 6">
    <name type="scientific">Durusdinium trenchii</name>
    <dbReference type="NCBI Taxonomy" id="1381693"/>
    <lineage>
        <taxon>Eukaryota</taxon>
        <taxon>Sar</taxon>
        <taxon>Alveolata</taxon>
        <taxon>Dinophyceae</taxon>
        <taxon>Suessiales</taxon>
        <taxon>Symbiodiniaceae</taxon>
        <taxon>Durusdinium</taxon>
    </lineage>
</organism>
<dbReference type="Gene3D" id="1.25.40.20">
    <property type="entry name" value="Ankyrin repeat-containing domain"/>
    <property type="match status" value="3"/>
</dbReference>
<feature type="repeat" description="ANK" evidence="3">
    <location>
        <begin position="143"/>
        <end position="175"/>
    </location>
</feature>
<sequence>MTSNLLAALKSQQGKGVTVTVHPLIEAAKTGSEDACQRALKEPKVKVDQKDSVGMSALMHAAELGHMHVVKFLVDHGARVSAKDDLGETALMKACKAGHTDVIKFLIDSQVMQRKKTGGTVMGDAQKTKRMERQRVLDVKDDDGVTALMKAAENDESEALRLLIDEGASLDLKDDHGWTVLMWAALAGSIDICEMLVKNYDSAPDYATERGESALMKAAANGHWDVCEYLLEEGAKVNQLDAEHQTALMWASAMGHAAVVKGLIGREAKVDLPCKGGKTALMMACALGRDLVVGEILTSKARVDQQDSEGHNALFSTIQCGSQEIVTMLLQHRCPIEAHSKKGETPLMWAAKEQQVDCLKVLINARADLNAQDENGQRAIDHAEGTLNSKAGHASHLISHRHLLAPSLRALRERRFSGCRPAAASHESLGQWHSLTLAVRNSPLARPIGHQKKIRQHQQGDGLAPTWSPEVEPYNLRGPVLECFGALPPRTNITNHPSQSVRRSGSFGAEVLQLCAVKRPRAEGPEAEAVRSRCGSKPRHPGYPRS</sequence>
<dbReference type="PROSITE" id="PS50088">
    <property type="entry name" value="ANK_REPEAT"/>
    <property type="match status" value="4"/>
</dbReference>
<evidence type="ECO:0000313" key="6">
    <source>
        <dbReference type="Proteomes" id="UP001642484"/>
    </source>
</evidence>
<evidence type="ECO:0000256" key="3">
    <source>
        <dbReference type="PROSITE-ProRule" id="PRU00023"/>
    </source>
</evidence>
<evidence type="ECO:0000313" key="5">
    <source>
        <dbReference type="EMBL" id="CAK9089359.1"/>
    </source>
</evidence>
<dbReference type="Proteomes" id="UP001642484">
    <property type="component" value="Unassembled WGS sequence"/>
</dbReference>
<feature type="repeat" description="ANK" evidence="3">
    <location>
        <begin position="342"/>
        <end position="374"/>
    </location>
</feature>
<dbReference type="PROSITE" id="PS50297">
    <property type="entry name" value="ANK_REP_REGION"/>
    <property type="match status" value="4"/>
</dbReference>
<dbReference type="SMART" id="SM00248">
    <property type="entry name" value="ANK"/>
    <property type="match status" value="9"/>
</dbReference>
<dbReference type="PANTHER" id="PTHR24173:SF74">
    <property type="entry name" value="ANKYRIN REPEAT DOMAIN-CONTAINING PROTEIN 16"/>
    <property type="match status" value="1"/>
</dbReference>
<comment type="caution">
    <text evidence="5">The sequence shown here is derived from an EMBL/GenBank/DDBJ whole genome shotgun (WGS) entry which is preliminary data.</text>
</comment>
<keyword evidence="1" id="KW-0677">Repeat</keyword>
<proteinExistence type="predicted"/>
<gene>
    <name evidence="5" type="ORF">CCMP2556_LOCUS43017</name>
</gene>
<dbReference type="SUPFAM" id="SSF48403">
    <property type="entry name" value="Ankyrin repeat"/>
    <property type="match status" value="1"/>
</dbReference>
<dbReference type="EMBL" id="CAXAMN010024707">
    <property type="protein sequence ID" value="CAK9089359.1"/>
    <property type="molecule type" value="Genomic_DNA"/>
</dbReference>
<feature type="compositionally biased region" description="Basic residues" evidence="4">
    <location>
        <begin position="534"/>
        <end position="546"/>
    </location>
</feature>
<protein>
    <submittedName>
        <fullName evidence="5">Uncharacterized protein</fullName>
    </submittedName>
</protein>
<evidence type="ECO:0000256" key="2">
    <source>
        <dbReference type="ARBA" id="ARBA00023043"/>
    </source>
</evidence>
<feature type="compositionally biased region" description="Basic and acidic residues" evidence="4">
    <location>
        <begin position="521"/>
        <end position="531"/>
    </location>
</feature>
<name>A0ABP0QN33_9DINO</name>
<keyword evidence="2 3" id="KW-0040">ANK repeat</keyword>
<dbReference type="InterPro" id="IPR036770">
    <property type="entry name" value="Ankyrin_rpt-contain_sf"/>
</dbReference>
<evidence type="ECO:0000256" key="4">
    <source>
        <dbReference type="SAM" id="MobiDB-lite"/>
    </source>
</evidence>
<accession>A0ABP0QN33</accession>
<dbReference type="InterPro" id="IPR002110">
    <property type="entry name" value="Ankyrin_rpt"/>
</dbReference>
<dbReference type="PANTHER" id="PTHR24173">
    <property type="entry name" value="ANKYRIN REPEAT CONTAINING"/>
    <property type="match status" value="1"/>
</dbReference>
<dbReference type="Pfam" id="PF12796">
    <property type="entry name" value="Ank_2"/>
    <property type="match status" value="4"/>
</dbReference>
<keyword evidence="6" id="KW-1185">Reference proteome</keyword>
<feature type="region of interest" description="Disordered" evidence="4">
    <location>
        <begin position="521"/>
        <end position="546"/>
    </location>
</feature>
<evidence type="ECO:0000256" key="1">
    <source>
        <dbReference type="ARBA" id="ARBA00022737"/>
    </source>
</evidence>